<dbReference type="InterPro" id="IPR036388">
    <property type="entry name" value="WH-like_DNA-bd_sf"/>
</dbReference>
<evidence type="ECO:0000259" key="1">
    <source>
        <dbReference type="Pfam" id="PF09339"/>
    </source>
</evidence>
<sequence length="227" mass="24356">MTADIDSTVIARLMDHDAFAHGCLGSSALMIIGALRVRPVQTVSQLAGTASVSRATAYRTLQRLADQGLVQHTGETWTLAPRAVDGFGDSPLDAATEPGTRPAQGWDGIAQCHGTAGAAVRCRTLHAIERAAYQKALDRRAEHRSKATVIVRNGRQVLVPAPRPDEIPSAWQSPDGSVLDPVTGRTAADWRFATDGRLILITPADQRSYDEMTTAHAEALREWNSAA</sequence>
<protein>
    <submittedName>
        <fullName evidence="2">Helix-turn-helix domain-containing protein</fullName>
    </submittedName>
</protein>
<evidence type="ECO:0000313" key="2">
    <source>
        <dbReference type="EMBL" id="WTT15413.1"/>
    </source>
</evidence>
<dbReference type="SUPFAM" id="SSF46785">
    <property type="entry name" value="Winged helix' DNA-binding domain"/>
    <property type="match status" value="1"/>
</dbReference>
<feature type="domain" description="HTH iclR-type" evidence="1">
    <location>
        <begin position="28"/>
        <end position="72"/>
    </location>
</feature>
<gene>
    <name evidence="2" type="ORF">OHA22_07710</name>
</gene>
<dbReference type="InterPro" id="IPR005471">
    <property type="entry name" value="Tscrpt_reg_IclR_N"/>
</dbReference>
<dbReference type="AlphaFoldDB" id="A0AAU1ZV31"/>
<dbReference type="GO" id="GO:0006355">
    <property type="term" value="P:regulation of DNA-templated transcription"/>
    <property type="evidence" value="ECO:0007669"/>
    <property type="project" value="InterPro"/>
</dbReference>
<dbReference type="Gene3D" id="1.10.10.10">
    <property type="entry name" value="Winged helix-like DNA-binding domain superfamily/Winged helix DNA-binding domain"/>
    <property type="match status" value="1"/>
</dbReference>
<proteinExistence type="predicted"/>
<organism evidence="2">
    <name type="scientific">Streptomyces sp. NBC_00093</name>
    <dbReference type="NCBI Taxonomy" id="2975649"/>
    <lineage>
        <taxon>Bacteria</taxon>
        <taxon>Bacillati</taxon>
        <taxon>Actinomycetota</taxon>
        <taxon>Actinomycetes</taxon>
        <taxon>Kitasatosporales</taxon>
        <taxon>Streptomycetaceae</taxon>
        <taxon>Streptomyces</taxon>
    </lineage>
</organism>
<reference evidence="2" key="1">
    <citation type="submission" date="2022-10" db="EMBL/GenBank/DDBJ databases">
        <title>The complete genomes of actinobacterial strains from the NBC collection.</title>
        <authorList>
            <person name="Joergensen T.S."/>
            <person name="Alvarez Arevalo M."/>
            <person name="Sterndorff E.B."/>
            <person name="Faurdal D."/>
            <person name="Vuksanovic O."/>
            <person name="Mourched A.-S."/>
            <person name="Charusanti P."/>
            <person name="Shaw S."/>
            <person name="Blin K."/>
            <person name="Weber T."/>
        </authorList>
    </citation>
    <scope>NUCLEOTIDE SEQUENCE</scope>
    <source>
        <strain evidence="2">NBC_00093</strain>
    </source>
</reference>
<accession>A0AAU1ZV31</accession>
<dbReference type="EMBL" id="CP108222">
    <property type="protein sequence ID" value="WTT15413.1"/>
    <property type="molecule type" value="Genomic_DNA"/>
</dbReference>
<dbReference type="Pfam" id="PF09339">
    <property type="entry name" value="HTH_IclR"/>
    <property type="match status" value="1"/>
</dbReference>
<dbReference type="InterPro" id="IPR036390">
    <property type="entry name" value="WH_DNA-bd_sf"/>
</dbReference>
<name>A0AAU1ZV31_9ACTN</name>
<dbReference type="GO" id="GO:0003677">
    <property type="term" value="F:DNA binding"/>
    <property type="evidence" value="ECO:0007669"/>
    <property type="project" value="InterPro"/>
</dbReference>